<protein>
    <recommendedName>
        <fullName evidence="4">Integral membrane protein</fullName>
    </recommendedName>
</protein>
<evidence type="ECO:0000256" key="1">
    <source>
        <dbReference type="SAM" id="Phobius"/>
    </source>
</evidence>
<gene>
    <name evidence="2" type="ORF">CLV35_3543</name>
</gene>
<sequence>MVLSRRASWALLVAGLWNWLIWPRFLKAIWADDRSWNNGATKFFVVHAVLISVSLTIGTAVGWVGLRGIRAPR</sequence>
<keyword evidence="1" id="KW-0812">Transmembrane</keyword>
<dbReference type="Proteomes" id="UP000281955">
    <property type="component" value="Unassembled WGS sequence"/>
</dbReference>
<dbReference type="InterPro" id="IPR058061">
    <property type="entry name" value="SCO4848-like"/>
</dbReference>
<dbReference type="NCBIfam" id="NF046117">
    <property type="entry name" value="SCO4848_fam"/>
    <property type="match status" value="1"/>
</dbReference>
<dbReference type="RefSeq" id="WP_121194785.1">
    <property type="nucleotide sequence ID" value="NZ_RBWV01000015.1"/>
</dbReference>
<evidence type="ECO:0000313" key="3">
    <source>
        <dbReference type="Proteomes" id="UP000281955"/>
    </source>
</evidence>
<evidence type="ECO:0000313" key="2">
    <source>
        <dbReference type="EMBL" id="RKS69365.1"/>
    </source>
</evidence>
<comment type="caution">
    <text evidence="2">The sequence shown here is derived from an EMBL/GenBank/DDBJ whole genome shotgun (WGS) entry which is preliminary data.</text>
</comment>
<keyword evidence="1" id="KW-1133">Transmembrane helix</keyword>
<accession>A0A420XLR4</accession>
<dbReference type="Pfam" id="PF26606">
    <property type="entry name" value="SCO4848"/>
    <property type="match status" value="1"/>
</dbReference>
<reference evidence="2 3" key="1">
    <citation type="submission" date="2018-10" db="EMBL/GenBank/DDBJ databases">
        <title>Genomic Encyclopedia of Archaeal and Bacterial Type Strains, Phase II (KMG-II): from individual species to whole genera.</title>
        <authorList>
            <person name="Goeker M."/>
        </authorList>
    </citation>
    <scope>NUCLEOTIDE SEQUENCE [LARGE SCALE GENOMIC DNA]</scope>
    <source>
        <strain evidence="2 3">RP-AC37</strain>
    </source>
</reference>
<organism evidence="2 3">
    <name type="scientific">Motilibacter peucedani</name>
    <dbReference type="NCBI Taxonomy" id="598650"/>
    <lineage>
        <taxon>Bacteria</taxon>
        <taxon>Bacillati</taxon>
        <taxon>Actinomycetota</taxon>
        <taxon>Actinomycetes</taxon>
        <taxon>Motilibacterales</taxon>
        <taxon>Motilibacteraceae</taxon>
        <taxon>Motilibacter</taxon>
    </lineage>
</organism>
<evidence type="ECO:0008006" key="4">
    <source>
        <dbReference type="Google" id="ProtNLM"/>
    </source>
</evidence>
<dbReference type="OrthoDB" id="4954985at2"/>
<feature type="transmembrane region" description="Helical" evidence="1">
    <location>
        <begin position="45"/>
        <end position="66"/>
    </location>
</feature>
<dbReference type="EMBL" id="RBWV01000015">
    <property type="protein sequence ID" value="RKS69365.1"/>
    <property type="molecule type" value="Genomic_DNA"/>
</dbReference>
<keyword evidence="1" id="KW-0472">Membrane</keyword>
<dbReference type="InParanoid" id="A0A420XLR4"/>
<keyword evidence="3" id="KW-1185">Reference proteome</keyword>
<proteinExistence type="predicted"/>
<dbReference type="AlphaFoldDB" id="A0A420XLR4"/>
<feature type="transmembrane region" description="Helical" evidence="1">
    <location>
        <begin position="7"/>
        <end position="25"/>
    </location>
</feature>
<name>A0A420XLR4_9ACTN</name>